<dbReference type="CDD" id="cd11292">
    <property type="entry name" value="gelsolin_S3_like"/>
    <property type="match status" value="1"/>
</dbReference>
<dbReference type="AlphaFoldDB" id="A0ABD1XSY1"/>
<organism evidence="3 4">
    <name type="scientific">Riccia fluitans</name>
    <dbReference type="NCBI Taxonomy" id="41844"/>
    <lineage>
        <taxon>Eukaryota</taxon>
        <taxon>Viridiplantae</taxon>
        <taxon>Streptophyta</taxon>
        <taxon>Embryophyta</taxon>
        <taxon>Marchantiophyta</taxon>
        <taxon>Marchantiopsida</taxon>
        <taxon>Marchantiidae</taxon>
        <taxon>Marchantiales</taxon>
        <taxon>Ricciaceae</taxon>
        <taxon>Riccia</taxon>
    </lineage>
</organism>
<reference evidence="3 4" key="1">
    <citation type="submission" date="2024-09" db="EMBL/GenBank/DDBJ databases">
        <title>Chromosome-scale assembly of Riccia fluitans.</title>
        <authorList>
            <person name="Paukszto L."/>
            <person name="Sawicki J."/>
            <person name="Karawczyk K."/>
            <person name="Piernik-Szablinska J."/>
            <person name="Szczecinska M."/>
            <person name="Mazdziarz M."/>
        </authorList>
    </citation>
    <scope>NUCLEOTIDE SEQUENCE [LARGE SCALE GENOMIC DNA]</scope>
    <source>
        <strain evidence="3">Rf_01</strain>
        <tissue evidence="3">Aerial parts of the thallus</tissue>
    </source>
</reference>
<dbReference type="EMBL" id="JBHFFA010000007">
    <property type="protein sequence ID" value="KAL2612065.1"/>
    <property type="molecule type" value="Genomic_DNA"/>
</dbReference>
<sequence>MSQLFQYCHRGIFSGTGIDLIGIVAVCCYQQNREDSLTDCLPRSGHRSETKNKVVTAGEAPGTEIWRIEDFAPVPLPKADYGKFYAGDSYIVLHTTKTESGALKYDLHFWLGKDTSQDEAGTAAIKTVELDTHLGDKAVQYREVQGHESDLFLSYFKTPIVPLAGGVASGFKKVEAEVFENVLFVIHGTRGSTRVTQVPVAKESLTHEDVFILDTQDKIYQFNGDKSNLAERGKAMEVVQQLKESNHEGSCDVVFVDEAGEGPEDDGFWAVFGGVGPIGDKPKEVEAAPLKLYIVEDGVLNEIEDTSSLKKDSLDTNSCYLLDTGSEIFEWLGRGSSLEQKKAATLAAEKLISSANKPSFTRITRVTEGYEISAFKSIFQEWSEE</sequence>
<comment type="caution">
    <text evidence="3">The sequence shown here is derived from an EMBL/GenBank/DDBJ whole genome shotgun (WGS) entry which is preliminary data.</text>
</comment>
<evidence type="ECO:0000259" key="2">
    <source>
        <dbReference type="Pfam" id="PF00626"/>
    </source>
</evidence>
<keyword evidence="4" id="KW-1185">Reference proteome</keyword>
<accession>A0ABD1XSY1</accession>
<dbReference type="PANTHER" id="PTHR11977">
    <property type="entry name" value="VILLIN"/>
    <property type="match status" value="1"/>
</dbReference>
<dbReference type="PANTHER" id="PTHR11977:SF51">
    <property type="entry name" value="PROTEIN FLIGHTLESS-1 HOMOLOG"/>
    <property type="match status" value="1"/>
</dbReference>
<dbReference type="Gene3D" id="3.40.20.10">
    <property type="entry name" value="Severin"/>
    <property type="match status" value="3"/>
</dbReference>
<dbReference type="SUPFAM" id="SSF55753">
    <property type="entry name" value="Actin depolymerizing proteins"/>
    <property type="match status" value="3"/>
</dbReference>
<name>A0ABD1XSY1_9MARC</name>
<evidence type="ECO:0000256" key="1">
    <source>
        <dbReference type="ARBA" id="ARBA00022737"/>
    </source>
</evidence>
<gene>
    <name evidence="3" type="ORF">R1flu_023757</name>
</gene>
<dbReference type="InterPro" id="IPR007123">
    <property type="entry name" value="Gelsolin-like_dom"/>
</dbReference>
<dbReference type="PRINTS" id="PR00597">
    <property type="entry name" value="GELSOLIN"/>
</dbReference>
<dbReference type="InterPro" id="IPR029006">
    <property type="entry name" value="ADF-H/Gelsolin-like_dom_sf"/>
</dbReference>
<dbReference type="CDD" id="cd11290">
    <property type="entry name" value="gelsolin_S1_like"/>
    <property type="match status" value="1"/>
</dbReference>
<feature type="domain" description="Gelsolin-like" evidence="2">
    <location>
        <begin position="193"/>
        <end position="263"/>
    </location>
</feature>
<evidence type="ECO:0000313" key="3">
    <source>
        <dbReference type="EMBL" id="KAL2612065.1"/>
    </source>
</evidence>
<dbReference type="InterPro" id="IPR007122">
    <property type="entry name" value="Villin/Gelsolin"/>
</dbReference>
<dbReference type="FunFam" id="3.40.20.10:FF:000002">
    <property type="entry name" value="Gelsolin"/>
    <property type="match status" value="1"/>
</dbReference>
<keyword evidence="1" id="KW-0677">Repeat</keyword>
<proteinExistence type="predicted"/>
<feature type="domain" description="Gelsolin-like" evidence="2">
    <location>
        <begin position="73"/>
        <end position="153"/>
    </location>
</feature>
<evidence type="ECO:0000313" key="4">
    <source>
        <dbReference type="Proteomes" id="UP001605036"/>
    </source>
</evidence>
<feature type="domain" description="Gelsolin-like" evidence="2">
    <location>
        <begin position="308"/>
        <end position="375"/>
    </location>
</feature>
<dbReference type="SMART" id="SM00262">
    <property type="entry name" value="GEL"/>
    <property type="match status" value="3"/>
</dbReference>
<protein>
    <recommendedName>
        <fullName evidence="2">Gelsolin-like domain-containing protein</fullName>
    </recommendedName>
</protein>
<dbReference type="Pfam" id="PF00626">
    <property type="entry name" value="Gelsolin"/>
    <property type="match status" value="3"/>
</dbReference>
<dbReference type="Proteomes" id="UP001605036">
    <property type="component" value="Unassembled WGS sequence"/>
</dbReference>